<feature type="region of interest" description="Disordered" evidence="1">
    <location>
        <begin position="43"/>
        <end position="80"/>
    </location>
</feature>
<organism evidence="2">
    <name type="scientific">Mustela putorius furo</name>
    <name type="common">European domestic ferret</name>
    <name type="synonym">Mustela furo</name>
    <dbReference type="NCBI Taxonomy" id="9669"/>
    <lineage>
        <taxon>Eukaryota</taxon>
        <taxon>Metazoa</taxon>
        <taxon>Chordata</taxon>
        <taxon>Craniata</taxon>
        <taxon>Vertebrata</taxon>
        <taxon>Euteleostomi</taxon>
        <taxon>Mammalia</taxon>
        <taxon>Eutheria</taxon>
        <taxon>Laurasiatheria</taxon>
        <taxon>Carnivora</taxon>
        <taxon>Caniformia</taxon>
        <taxon>Musteloidea</taxon>
        <taxon>Mustelidae</taxon>
        <taxon>Mustelinae</taxon>
        <taxon>Mustela</taxon>
    </lineage>
</organism>
<evidence type="ECO:0000256" key="1">
    <source>
        <dbReference type="SAM" id="MobiDB-lite"/>
    </source>
</evidence>
<feature type="compositionally biased region" description="Polar residues" evidence="1">
    <location>
        <begin position="59"/>
        <end position="74"/>
    </location>
</feature>
<dbReference type="EMBL" id="AEYP01034967">
    <property type="status" value="NOT_ANNOTATED_CDS"/>
    <property type="molecule type" value="Genomic_DNA"/>
</dbReference>
<feature type="region of interest" description="Disordered" evidence="1">
    <location>
        <begin position="99"/>
        <end position="133"/>
    </location>
</feature>
<protein>
    <submittedName>
        <fullName evidence="2">Uncharacterized protein</fullName>
    </submittedName>
</protein>
<dbReference type="InParanoid" id="M3XNN3"/>
<reference evidence="2" key="1">
    <citation type="submission" date="2024-06" db="UniProtKB">
        <authorList>
            <consortium name="Ensembl"/>
        </authorList>
    </citation>
    <scope>IDENTIFICATION</scope>
</reference>
<feature type="compositionally biased region" description="Polar residues" evidence="1">
    <location>
        <begin position="101"/>
        <end position="133"/>
    </location>
</feature>
<dbReference type="HOGENOM" id="CLU_1906079_0_0_1"/>
<proteinExistence type="predicted"/>
<dbReference type="EMBL" id="AEYP01034968">
    <property type="status" value="NOT_ANNOTATED_CDS"/>
    <property type="molecule type" value="Genomic_DNA"/>
</dbReference>
<dbReference type="Ensembl" id="ENSMPUT00000000695.1">
    <property type="protein sequence ID" value="ENSMPUP00000000683.1"/>
    <property type="gene ID" value="ENSMPUG00000000685.1"/>
</dbReference>
<name>M3XNN3_MUSPF</name>
<sequence length="133" mass="14742">MSCAWARLVHLGRNGEPFTKPFKRMRSVFYAEVERCEKYTFKRKSQTRSSRYAVGPENSPANANSGIAPNSPRSESARLFKVPVRTPPSLLLVCYPPPHPSCSQSTDQACQPQRNHVSDTSRNSSLSPGSSIS</sequence>
<dbReference type="AlphaFoldDB" id="M3XNN3"/>
<accession>M3XNN3</accession>
<evidence type="ECO:0000313" key="2">
    <source>
        <dbReference type="Ensembl" id="ENSMPUP00000000683.1"/>
    </source>
</evidence>